<reference evidence="2" key="1">
    <citation type="submission" date="2020-11" db="EMBL/GenBank/DDBJ databases">
        <authorList>
            <consortium name="DOE Joint Genome Institute"/>
            <person name="Ahrendt S."/>
            <person name="Riley R."/>
            <person name="Andreopoulos W."/>
            <person name="LaButti K."/>
            <person name="Pangilinan J."/>
            <person name="Ruiz-duenas F.J."/>
            <person name="Barrasa J.M."/>
            <person name="Sanchez-Garcia M."/>
            <person name="Camarero S."/>
            <person name="Miyauchi S."/>
            <person name="Serrano A."/>
            <person name="Linde D."/>
            <person name="Babiker R."/>
            <person name="Drula E."/>
            <person name="Ayuso-Fernandez I."/>
            <person name="Pacheco R."/>
            <person name="Padilla G."/>
            <person name="Ferreira P."/>
            <person name="Barriuso J."/>
            <person name="Kellner H."/>
            <person name="Castanera R."/>
            <person name="Alfaro M."/>
            <person name="Ramirez L."/>
            <person name="Pisabarro A.G."/>
            <person name="Kuo A."/>
            <person name="Tritt A."/>
            <person name="Lipzen A."/>
            <person name="He G."/>
            <person name="Yan M."/>
            <person name="Ng V."/>
            <person name="Cullen D."/>
            <person name="Martin F."/>
            <person name="Rosso M.-N."/>
            <person name="Henrissat B."/>
            <person name="Hibbett D."/>
            <person name="Martinez A.T."/>
            <person name="Grigoriev I.V."/>
        </authorList>
    </citation>
    <scope>NUCLEOTIDE SEQUENCE</scope>
    <source>
        <strain evidence="2">AH 44721</strain>
    </source>
</reference>
<evidence type="ECO:0000313" key="3">
    <source>
        <dbReference type="Proteomes" id="UP000724874"/>
    </source>
</evidence>
<gene>
    <name evidence="2" type="ORF">CPB84DRAFT_1827044</name>
</gene>
<keyword evidence="3" id="KW-1185">Reference proteome</keyword>
<keyword evidence="1" id="KW-0732">Signal</keyword>
<dbReference type="AlphaFoldDB" id="A0A9P5TJ09"/>
<proteinExistence type="predicted"/>
<accession>A0A9P5TJ09</accession>
<dbReference type="PROSITE" id="PS51257">
    <property type="entry name" value="PROKAR_LIPOPROTEIN"/>
    <property type="match status" value="1"/>
</dbReference>
<dbReference type="Proteomes" id="UP000724874">
    <property type="component" value="Unassembled WGS sequence"/>
</dbReference>
<protein>
    <submittedName>
        <fullName evidence="2">Uncharacterized protein</fullName>
    </submittedName>
</protein>
<evidence type="ECO:0000256" key="1">
    <source>
        <dbReference type="SAM" id="SignalP"/>
    </source>
</evidence>
<organism evidence="2 3">
    <name type="scientific">Gymnopilus junonius</name>
    <name type="common">Spectacular rustgill mushroom</name>
    <name type="synonym">Gymnopilus spectabilis subsp. junonius</name>
    <dbReference type="NCBI Taxonomy" id="109634"/>
    <lineage>
        <taxon>Eukaryota</taxon>
        <taxon>Fungi</taxon>
        <taxon>Dikarya</taxon>
        <taxon>Basidiomycota</taxon>
        <taxon>Agaricomycotina</taxon>
        <taxon>Agaricomycetes</taxon>
        <taxon>Agaricomycetidae</taxon>
        <taxon>Agaricales</taxon>
        <taxon>Agaricineae</taxon>
        <taxon>Hymenogastraceae</taxon>
        <taxon>Gymnopilus</taxon>
    </lineage>
</organism>
<comment type="caution">
    <text evidence="2">The sequence shown here is derived from an EMBL/GenBank/DDBJ whole genome shotgun (WGS) entry which is preliminary data.</text>
</comment>
<sequence>MLSNKLVLFFVLFVTLIAACPISERATSELEARSPFWNGKINPNMHFCKKVTDCKCPKKSNKQIHSTSCINGVCKCDDAAVNFFAGKWMQAIVAIGNAPITRAVGQLMKGLADVKQVIGTIVGAFLPPPAKLALKAALQAFPSTGPSHIDDATKKALVHGF</sequence>
<dbReference type="OrthoDB" id="3036547at2759"/>
<feature type="chain" id="PRO_5040407297" evidence="1">
    <location>
        <begin position="20"/>
        <end position="161"/>
    </location>
</feature>
<name>A0A9P5TJ09_GYMJU</name>
<dbReference type="EMBL" id="JADNYJ010000095">
    <property type="protein sequence ID" value="KAF8886619.1"/>
    <property type="molecule type" value="Genomic_DNA"/>
</dbReference>
<feature type="signal peptide" evidence="1">
    <location>
        <begin position="1"/>
        <end position="19"/>
    </location>
</feature>
<evidence type="ECO:0000313" key="2">
    <source>
        <dbReference type="EMBL" id="KAF8886619.1"/>
    </source>
</evidence>